<sequence length="64" mass="7096">MGQAIGHAQGSGKAVASDSQTVTLMDPLRVRVKGKEKAMDKLKRWCTECRSVDHDRRNCPTLIN</sequence>
<protein>
    <submittedName>
        <fullName evidence="1">Protein FAR1-RELATED SEQUENCE 5-like</fullName>
    </submittedName>
</protein>
<dbReference type="OrthoDB" id="10297490at2759"/>
<evidence type="ECO:0000313" key="2">
    <source>
        <dbReference type="Proteomes" id="UP000250321"/>
    </source>
</evidence>
<gene>
    <name evidence="1" type="ORF">Pyn_27427</name>
</gene>
<name>A0A314XIJ5_PRUYE</name>
<reference evidence="1 2" key="1">
    <citation type="submission" date="2018-02" db="EMBL/GenBank/DDBJ databases">
        <title>Draft genome of wild Prunus yedoensis var. nudiflora.</title>
        <authorList>
            <person name="Baek S."/>
            <person name="Kim J.-H."/>
            <person name="Choi K."/>
            <person name="Kim G.-B."/>
            <person name="Cho A."/>
            <person name="Jang H."/>
            <person name="Shin C.-H."/>
            <person name="Yu H.-J."/>
            <person name="Mun J.-H."/>
        </authorList>
    </citation>
    <scope>NUCLEOTIDE SEQUENCE [LARGE SCALE GENOMIC DNA]</scope>
    <source>
        <strain evidence="2">cv. Jeju island</strain>
        <tissue evidence="1">Leaf</tissue>
    </source>
</reference>
<accession>A0A314XIJ5</accession>
<keyword evidence="2" id="KW-1185">Reference proteome</keyword>
<proteinExistence type="predicted"/>
<organism evidence="1 2">
    <name type="scientific">Prunus yedoensis var. nudiflora</name>
    <dbReference type="NCBI Taxonomy" id="2094558"/>
    <lineage>
        <taxon>Eukaryota</taxon>
        <taxon>Viridiplantae</taxon>
        <taxon>Streptophyta</taxon>
        <taxon>Embryophyta</taxon>
        <taxon>Tracheophyta</taxon>
        <taxon>Spermatophyta</taxon>
        <taxon>Magnoliopsida</taxon>
        <taxon>eudicotyledons</taxon>
        <taxon>Gunneridae</taxon>
        <taxon>Pentapetalae</taxon>
        <taxon>rosids</taxon>
        <taxon>fabids</taxon>
        <taxon>Rosales</taxon>
        <taxon>Rosaceae</taxon>
        <taxon>Amygdaloideae</taxon>
        <taxon>Amygdaleae</taxon>
        <taxon>Prunus</taxon>
    </lineage>
</organism>
<dbReference type="AlphaFoldDB" id="A0A314XIJ5"/>
<dbReference type="Proteomes" id="UP000250321">
    <property type="component" value="Unassembled WGS sequence"/>
</dbReference>
<evidence type="ECO:0000313" key="1">
    <source>
        <dbReference type="EMBL" id="PQP91879.1"/>
    </source>
</evidence>
<comment type="caution">
    <text evidence="1">The sequence shown here is derived from an EMBL/GenBank/DDBJ whole genome shotgun (WGS) entry which is preliminary data.</text>
</comment>
<dbReference type="EMBL" id="PJQY01002652">
    <property type="protein sequence ID" value="PQP91879.1"/>
    <property type="molecule type" value="Genomic_DNA"/>
</dbReference>